<sequence length="355" mass="39446">MDMKKKILQTVLFLGIMFLTFYTLLHGQNLSEIYQAVKNMSVPYLIAAAGLALFFVCAEGSMIWYLLTSMRKKTDSQTTVLCVVGKEKVCSLWRCIQYSFIGFFYSGITPSATGGQPVQLYYMNKDGNKGSDCTIVLMTVAVIYKIVLVVLGAGMLLFCGGALKTELQSFFPLYLLGLALNTVAVAVVLAAMLFPQWMIVVWAWVEKQFIRLDIWKANPQRMDKVQTFTGNYRNAVDWLKQHPGKLIVVIAVTFLQRCSVFLLTYMVYLGLGQAGTSIQEVVLLQASVYIAVDMLPLPGAQGITELMYRSVFAPVFSKGSLIPSMLISRGLNFYFLLLAGAGVTAANHFLVKKKI</sequence>
<dbReference type="GO" id="GO:0046677">
    <property type="term" value="P:response to antibiotic"/>
    <property type="evidence" value="ECO:0007669"/>
    <property type="project" value="UniProtKB-KW"/>
</dbReference>
<dbReference type="Proteomes" id="UP000266391">
    <property type="component" value="Unassembled WGS sequence"/>
</dbReference>
<evidence type="ECO:0000313" key="7">
    <source>
        <dbReference type="EMBL" id="RGR69058.1"/>
    </source>
</evidence>
<dbReference type="GO" id="GO:0006629">
    <property type="term" value="P:lipid metabolic process"/>
    <property type="evidence" value="ECO:0007669"/>
    <property type="project" value="UniProtKB-KW"/>
</dbReference>
<dbReference type="EMBL" id="QRUN01000007">
    <property type="protein sequence ID" value="RGR69058.1"/>
    <property type="molecule type" value="Genomic_DNA"/>
</dbReference>
<keyword evidence="5 6" id="KW-0472">Membrane</keyword>
<gene>
    <name evidence="6" type="primary">mprF</name>
    <name evidence="9" type="ORF">DW654_07590</name>
    <name evidence="8" type="ORF">DW813_09210</name>
    <name evidence="7" type="ORF">DWY29_07460</name>
</gene>
<comment type="catalytic activity">
    <reaction evidence="6">
        <text>L-lysyl-tRNA(Lys) + a 1,2-diacyl-sn-glycero-3-phospho-(1'-sn-glycerol) = a 1,2-diacyl-sn-glycero-3-phospho-1'-(3'-O-L-lysyl)-sn-glycerol + tRNA(Lys)</text>
        <dbReference type="Rhea" id="RHEA:10668"/>
        <dbReference type="Rhea" id="RHEA-COMP:9696"/>
        <dbReference type="Rhea" id="RHEA-COMP:9697"/>
        <dbReference type="ChEBI" id="CHEBI:64716"/>
        <dbReference type="ChEBI" id="CHEBI:75792"/>
        <dbReference type="ChEBI" id="CHEBI:78442"/>
        <dbReference type="ChEBI" id="CHEBI:78529"/>
        <dbReference type="EC" id="2.3.2.3"/>
    </reaction>
</comment>
<comment type="caution">
    <text evidence="8">The sequence shown here is derived from an EMBL/GenBank/DDBJ whole genome shotgun (WGS) entry which is preliminary data.</text>
</comment>
<evidence type="ECO:0000256" key="4">
    <source>
        <dbReference type="ARBA" id="ARBA00022989"/>
    </source>
</evidence>
<evidence type="ECO:0000256" key="3">
    <source>
        <dbReference type="ARBA" id="ARBA00022692"/>
    </source>
</evidence>
<evidence type="ECO:0000313" key="9">
    <source>
        <dbReference type="EMBL" id="RHF84830.1"/>
    </source>
</evidence>
<comment type="function">
    <text evidence="6">Catalyzes the transfer of a lysyl group from L-lysyl-tRNA(Lys) to membrane-bound phosphatidylglycerol (PG), which produces lysylphosphatidylglycerol (LPG), a major component of the bacterial membrane with a positive net charge. LPG synthesis contributes to bacterial virulence as it is involved in the resistance mechanism against cationic antimicrobial peptides (CAMP) produces by the host's immune system (defensins, cathelicidins) and by the competing microorganisms.</text>
</comment>
<evidence type="ECO:0000313" key="11">
    <source>
        <dbReference type="Proteomes" id="UP000283701"/>
    </source>
</evidence>
<feature type="transmembrane region" description="Helical" evidence="6">
    <location>
        <begin position="45"/>
        <end position="67"/>
    </location>
</feature>
<keyword evidence="3 6" id="KW-0812">Transmembrane</keyword>
<comment type="similarity">
    <text evidence="6">Belongs to the LPG synthase family.</text>
</comment>
<keyword evidence="6" id="KW-0443">Lipid metabolism</keyword>
<reference evidence="10 11" key="1">
    <citation type="submission" date="2018-08" db="EMBL/GenBank/DDBJ databases">
        <title>A genome reference for cultivated species of the human gut microbiota.</title>
        <authorList>
            <person name="Zou Y."/>
            <person name="Xue W."/>
            <person name="Luo G."/>
        </authorList>
    </citation>
    <scope>NUCLEOTIDE SEQUENCE [LARGE SCALE GENOMIC DNA]</scope>
    <source>
        <strain evidence="7 12">AF24-4</strain>
        <strain evidence="9 11">AM23-23AC</strain>
        <strain evidence="8 10">AM32-8LB</strain>
    </source>
</reference>
<feature type="transmembrane region" description="Helical" evidence="6">
    <location>
        <begin position="333"/>
        <end position="351"/>
    </location>
</feature>
<accession>A0A396AIC7</accession>
<dbReference type="EMBL" id="QSIQ01000012">
    <property type="protein sequence ID" value="RHD03326.1"/>
    <property type="molecule type" value="Genomic_DNA"/>
</dbReference>
<feature type="transmembrane region" description="Helical" evidence="6">
    <location>
        <begin position="246"/>
        <end position="268"/>
    </location>
</feature>
<evidence type="ECO:0000313" key="8">
    <source>
        <dbReference type="EMBL" id="RHD03326.1"/>
    </source>
</evidence>
<dbReference type="InterPro" id="IPR022791">
    <property type="entry name" value="L-PG_synthase/AglD"/>
</dbReference>
<dbReference type="GO" id="GO:0005886">
    <property type="term" value="C:plasma membrane"/>
    <property type="evidence" value="ECO:0007669"/>
    <property type="project" value="UniProtKB-SubCell"/>
</dbReference>
<evidence type="ECO:0000256" key="1">
    <source>
        <dbReference type="ARBA" id="ARBA00004651"/>
    </source>
</evidence>
<dbReference type="Proteomes" id="UP000285820">
    <property type="component" value="Unassembled WGS sequence"/>
</dbReference>
<evidence type="ECO:0000256" key="2">
    <source>
        <dbReference type="ARBA" id="ARBA00022475"/>
    </source>
</evidence>
<proteinExistence type="inferred from homology"/>
<comment type="subcellular location">
    <subcellularLocation>
        <location evidence="1 6">Cell membrane</location>
        <topology evidence="1 6">Multi-pass membrane protein</topology>
    </subcellularLocation>
</comment>
<feature type="transmembrane region" description="Helical" evidence="6">
    <location>
        <begin position="7"/>
        <end position="25"/>
    </location>
</feature>
<dbReference type="PANTHER" id="PTHR37693:SF1">
    <property type="entry name" value="INTEGRAL MEMBRANE PROTEIN"/>
    <property type="match status" value="1"/>
</dbReference>
<evidence type="ECO:0000256" key="5">
    <source>
        <dbReference type="ARBA" id="ARBA00023136"/>
    </source>
</evidence>
<dbReference type="PANTHER" id="PTHR37693">
    <property type="entry name" value="PHOSPHATIDYLGLYCEROL LYSYLTRANSFERASE"/>
    <property type="match status" value="1"/>
</dbReference>
<evidence type="ECO:0000313" key="10">
    <source>
        <dbReference type="Proteomes" id="UP000266391"/>
    </source>
</evidence>
<keyword evidence="6" id="KW-0808">Transferase</keyword>
<evidence type="ECO:0000256" key="6">
    <source>
        <dbReference type="RuleBase" id="RU363042"/>
    </source>
</evidence>
<evidence type="ECO:0000313" key="12">
    <source>
        <dbReference type="Proteomes" id="UP000285820"/>
    </source>
</evidence>
<dbReference type="Pfam" id="PF03706">
    <property type="entry name" value="LPG_synthase_TM"/>
    <property type="match status" value="1"/>
</dbReference>
<dbReference type="Proteomes" id="UP000283701">
    <property type="component" value="Unassembled WGS sequence"/>
</dbReference>
<name>A0A396AIC7_9FIRM</name>
<dbReference type="AlphaFoldDB" id="A0A396AIC7"/>
<feature type="transmembrane region" description="Helical" evidence="6">
    <location>
        <begin position="135"/>
        <end position="163"/>
    </location>
</feature>
<dbReference type="EC" id="2.3.2.3" evidence="6"/>
<dbReference type="EMBL" id="QRHP01000006">
    <property type="protein sequence ID" value="RHF84830.1"/>
    <property type="molecule type" value="Genomic_DNA"/>
</dbReference>
<keyword evidence="6" id="KW-0046">Antibiotic resistance</keyword>
<dbReference type="GO" id="GO:0050071">
    <property type="term" value="F:phosphatidylglycerol lysyltransferase activity"/>
    <property type="evidence" value="ECO:0007669"/>
    <property type="project" value="UniProtKB-EC"/>
</dbReference>
<organism evidence="8 10">
    <name type="scientific">Roseburia inulinivorans</name>
    <dbReference type="NCBI Taxonomy" id="360807"/>
    <lineage>
        <taxon>Bacteria</taxon>
        <taxon>Bacillati</taxon>
        <taxon>Bacillota</taxon>
        <taxon>Clostridia</taxon>
        <taxon>Lachnospirales</taxon>
        <taxon>Lachnospiraceae</taxon>
        <taxon>Roseburia</taxon>
    </lineage>
</organism>
<keyword evidence="2" id="KW-1003">Cell membrane</keyword>
<protein>
    <recommendedName>
        <fullName evidence="6">Phosphatidylglycerol lysyltransferase</fullName>
        <ecNumber evidence="6">2.3.2.3</ecNumber>
    </recommendedName>
    <alternativeName>
        <fullName evidence="6">Lysylphosphatidylglycerol synthase</fullName>
    </alternativeName>
</protein>
<keyword evidence="4 6" id="KW-1133">Transmembrane helix</keyword>